<evidence type="ECO:0000313" key="1">
    <source>
        <dbReference type="EMBL" id="BAD67821.1"/>
    </source>
</evidence>
<protein>
    <submittedName>
        <fullName evidence="1">Uncharacterized protein P0013F10.27</fullName>
    </submittedName>
</protein>
<dbReference type="EMBL" id="AP002523">
    <property type="protein sequence ID" value="BAD67821.1"/>
    <property type="molecule type" value="Genomic_DNA"/>
</dbReference>
<sequence length="51" mass="5359">MPRAPSVSGAPARPAGVLWRSRCLSGLRGCVRIKNKKSVALILGIDSLDGQ</sequence>
<dbReference type="AlphaFoldDB" id="Q5VRV4"/>
<dbReference type="Proteomes" id="UP000817658">
    <property type="component" value="Chromosome 1"/>
</dbReference>
<reference evidence="1" key="1">
    <citation type="journal article" date="2002" name="Nature">
        <title>The genome sequence and structure of rice chromosome 1.</title>
        <authorList>
            <person name="Sasaki T."/>
            <person name="Matsumoto T."/>
            <person name="Yamamoto K."/>
            <person name="Sakata K."/>
            <person name="Baba T."/>
            <person name="Katayose Y."/>
            <person name="Wu J."/>
            <person name="Niimura Y."/>
            <person name="Cheng Z."/>
            <person name="Nagamura Y."/>
            <person name="Antonio B.A."/>
            <person name="Kanamori H."/>
            <person name="Hosokawa S."/>
            <person name="Masukawa M."/>
            <person name="Arikawa K."/>
            <person name="Chiden Y."/>
            <person name="Hayashi M."/>
            <person name="Okamoto M."/>
            <person name="Ando T."/>
            <person name="Aoki H."/>
            <person name="Arita K."/>
            <person name="Hamada M."/>
            <person name="Harada C."/>
            <person name="Hijishita S."/>
            <person name="Honda M."/>
            <person name="Ichikawa Y."/>
            <person name="Idonuma A."/>
            <person name="Iijima M."/>
            <person name="Ikeda M."/>
            <person name="Ikeno M."/>
            <person name="Itoh S."/>
            <person name="Itoh T."/>
            <person name="Itoh Y."/>
            <person name="Itoh Y."/>
            <person name="Iwabuchi A."/>
            <person name="Kamiya K."/>
            <person name="Karasawa W."/>
            <person name="Katagiri S."/>
            <person name="Kikuta A."/>
            <person name="Kobayashi N."/>
            <person name="Kono I."/>
            <person name="Machita K."/>
            <person name="Maehara T."/>
            <person name="Mizuno H."/>
            <person name="Mizubayashi T."/>
            <person name="Mukai Y."/>
            <person name="Nagasaki H."/>
            <person name="Nakashima M."/>
            <person name="Nakama Y."/>
            <person name="Nakamichi Y."/>
            <person name="Nakamura M."/>
            <person name="Namiki N."/>
            <person name="Negishi M."/>
            <person name="Ohta I."/>
            <person name="Ono N."/>
            <person name="Saji S."/>
            <person name="Sakai K."/>
            <person name="Shibata M."/>
            <person name="Shimokawa T."/>
            <person name="Shomura A."/>
            <person name="Song J."/>
            <person name="Takazaki Y."/>
            <person name="Terasawa K."/>
            <person name="Tsuji K."/>
            <person name="Waki K."/>
            <person name="Yamagata H."/>
            <person name="Yamane H."/>
            <person name="Yoshiki S."/>
            <person name="Yoshihara R."/>
            <person name="Yukawa K."/>
            <person name="Zhong H."/>
            <person name="Iwama H."/>
            <person name="Endo T."/>
            <person name="Ito H."/>
            <person name="Hahn J.H."/>
            <person name="Kim H.I."/>
            <person name="Eun M.Y."/>
            <person name="Yano M."/>
            <person name="Jiang J."/>
            <person name="Gojobori T."/>
        </authorList>
    </citation>
    <scope>NUCLEOTIDE SEQUENCE [LARGE SCALE GENOMIC DNA]</scope>
</reference>
<name>Q5VRV4_ORYSJ</name>
<organism evidence="1">
    <name type="scientific">Oryza sativa subsp. japonica</name>
    <name type="common">Rice</name>
    <dbReference type="NCBI Taxonomy" id="39947"/>
    <lineage>
        <taxon>Eukaryota</taxon>
        <taxon>Viridiplantae</taxon>
        <taxon>Streptophyta</taxon>
        <taxon>Embryophyta</taxon>
        <taxon>Tracheophyta</taxon>
        <taxon>Spermatophyta</taxon>
        <taxon>Magnoliopsida</taxon>
        <taxon>Liliopsida</taxon>
        <taxon>Poales</taxon>
        <taxon>Poaceae</taxon>
        <taxon>BOP clade</taxon>
        <taxon>Oryzoideae</taxon>
        <taxon>Oryzeae</taxon>
        <taxon>Oryzinae</taxon>
        <taxon>Oryza</taxon>
        <taxon>Oryza sativa</taxon>
    </lineage>
</organism>
<proteinExistence type="predicted"/>
<accession>Q5VRV4</accession>
<gene>
    <name evidence="1" type="primary">P0013F10.27</name>
</gene>